<reference evidence="1 2" key="1">
    <citation type="submission" date="2009-09" db="EMBL/GenBank/DDBJ databases">
        <authorList>
            <person name="Weinstock G."/>
            <person name="Sodergren E."/>
            <person name="Clifton S."/>
            <person name="Fulton L."/>
            <person name="Fulton B."/>
            <person name="Courtney L."/>
            <person name="Fronick C."/>
            <person name="Harrison M."/>
            <person name="Strong C."/>
            <person name="Farmer C."/>
            <person name="Delahaunty K."/>
            <person name="Markovic C."/>
            <person name="Hall O."/>
            <person name="Minx P."/>
            <person name="Tomlinson C."/>
            <person name="Mitreva M."/>
            <person name="Nelson J."/>
            <person name="Hou S."/>
            <person name="Wollam A."/>
            <person name="Pepin K.H."/>
            <person name="Johnson M."/>
            <person name="Bhonagiri V."/>
            <person name="Nash W.E."/>
            <person name="Warren W."/>
            <person name="Chinwalla A."/>
            <person name="Mardis E.R."/>
            <person name="Wilson R.K."/>
        </authorList>
    </citation>
    <scope>NUCLEOTIDE SEQUENCE [LARGE SCALE GENOMIC DNA]</scope>
    <source>
        <strain evidence="1 2">F0254</strain>
    </source>
</reference>
<accession>C9N059</accession>
<proteinExistence type="predicted"/>
<gene>
    <name evidence="1" type="ORF">GCWU000323_02215</name>
</gene>
<evidence type="ECO:0000313" key="1">
    <source>
        <dbReference type="EMBL" id="EEX73546.1"/>
    </source>
</evidence>
<sequence length="52" mass="5456">MLAPVTIDEAPGIPATFIPAFKISFTSSKPGSEIHGVPASVTSAIFFHLLED</sequence>
<dbReference type="EMBL" id="ACVB02000026">
    <property type="protein sequence ID" value="EEX73546.1"/>
    <property type="molecule type" value="Genomic_DNA"/>
</dbReference>
<dbReference type="AlphaFoldDB" id="C9N059"/>
<dbReference type="Proteomes" id="UP000006233">
    <property type="component" value="Unassembled WGS sequence"/>
</dbReference>
<dbReference type="HOGENOM" id="CLU_3081374_0_0_0"/>
<organism evidence="1 2">
    <name type="scientific">Leptotrichia hofstadii F0254</name>
    <dbReference type="NCBI Taxonomy" id="634994"/>
    <lineage>
        <taxon>Bacteria</taxon>
        <taxon>Fusobacteriati</taxon>
        <taxon>Fusobacteriota</taxon>
        <taxon>Fusobacteriia</taxon>
        <taxon>Fusobacteriales</taxon>
        <taxon>Leptotrichiaceae</taxon>
        <taxon>Leptotrichia</taxon>
    </lineage>
</organism>
<protein>
    <submittedName>
        <fullName evidence="1">Uncharacterized protein</fullName>
    </submittedName>
</protein>
<name>C9N059_9FUSO</name>
<comment type="caution">
    <text evidence="1">The sequence shown here is derived from an EMBL/GenBank/DDBJ whole genome shotgun (WGS) entry which is preliminary data.</text>
</comment>
<evidence type="ECO:0000313" key="2">
    <source>
        <dbReference type="Proteomes" id="UP000006233"/>
    </source>
</evidence>